<organism evidence="2 3">
    <name type="scientific">Araneus ventricosus</name>
    <name type="common">Orbweaver spider</name>
    <name type="synonym">Epeira ventricosa</name>
    <dbReference type="NCBI Taxonomy" id="182803"/>
    <lineage>
        <taxon>Eukaryota</taxon>
        <taxon>Metazoa</taxon>
        <taxon>Ecdysozoa</taxon>
        <taxon>Arthropoda</taxon>
        <taxon>Chelicerata</taxon>
        <taxon>Arachnida</taxon>
        <taxon>Araneae</taxon>
        <taxon>Araneomorphae</taxon>
        <taxon>Entelegynae</taxon>
        <taxon>Araneoidea</taxon>
        <taxon>Araneidae</taxon>
        <taxon>Araneus</taxon>
    </lineage>
</organism>
<proteinExistence type="predicted"/>
<comment type="caution">
    <text evidence="2">The sequence shown here is derived from an EMBL/GenBank/DDBJ whole genome shotgun (WGS) entry which is preliminary data.</text>
</comment>
<keyword evidence="3" id="KW-1185">Reference proteome</keyword>
<dbReference type="EMBL" id="BGPR01000188">
    <property type="protein sequence ID" value="GBM03157.1"/>
    <property type="molecule type" value="Genomic_DNA"/>
</dbReference>
<evidence type="ECO:0000313" key="3">
    <source>
        <dbReference type="Proteomes" id="UP000499080"/>
    </source>
</evidence>
<evidence type="ECO:0000256" key="1">
    <source>
        <dbReference type="SAM" id="MobiDB-lite"/>
    </source>
</evidence>
<protein>
    <submittedName>
        <fullName evidence="2">Uncharacterized protein</fullName>
    </submittedName>
</protein>
<accession>A0A4Y2CHD8</accession>
<name>A0A4Y2CHD8_ARAVE</name>
<reference evidence="2 3" key="1">
    <citation type="journal article" date="2019" name="Sci. Rep.">
        <title>Orb-weaving spider Araneus ventricosus genome elucidates the spidroin gene catalogue.</title>
        <authorList>
            <person name="Kono N."/>
            <person name="Nakamura H."/>
            <person name="Ohtoshi R."/>
            <person name="Moran D.A.P."/>
            <person name="Shinohara A."/>
            <person name="Yoshida Y."/>
            <person name="Fujiwara M."/>
            <person name="Mori M."/>
            <person name="Tomita M."/>
            <person name="Arakawa K."/>
        </authorList>
    </citation>
    <scope>NUCLEOTIDE SEQUENCE [LARGE SCALE GENOMIC DNA]</scope>
</reference>
<dbReference type="AlphaFoldDB" id="A0A4Y2CHD8"/>
<sequence length="111" mass="12394">MGRGREFKGCQLLVYKRNIVENSGSHSLPLSVHQCHELEIGKQCPSRIPINRNSKVTYPHKKKSKDVMSGDLGDHGVGRPLPIQRLAWEIFHLKPFAVPNSSVAIPHHAGK</sequence>
<feature type="compositionally biased region" description="Basic and acidic residues" evidence="1">
    <location>
        <begin position="65"/>
        <end position="74"/>
    </location>
</feature>
<dbReference type="Proteomes" id="UP000499080">
    <property type="component" value="Unassembled WGS sequence"/>
</dbReference>
<evidence type="ECO:0000313" key="2">
    <source>
        <dbReference type="EMBL" id="GBM03157.1"/>
    </source>
</evidence>
<feature type="region of interest" description="Disordered" evidence="1">
    <location>
        <begin position="51"/>
        <end position="74"/>
    </location>
</feature>
<gene>
    <name evidence="2" type="ORF">AVEN_70580_1</name>
</gene>